<name>A0ACA9QR39_9GLOM</name>
<sequence>LVRTTPVLNRTVSVLDLSEPDPLPAHRREEIDLLGRFLYIPDENTENNENKF</sequence>
<evidence type="ECO:0000313" key="1">
    <source>
        <dbReference type="EMBL" id="CAG8762725.1"/>
    </source>
</evidence>
<dbReference type="Proteomes" id="UP000789702">
    <property type="component" value="Unassembled WGS sequence"/>
</dbReference>
<accession>A0ACA9QR39</accession>
<evidence type="ECO:0000313" key="2">
    <source>
        <dbReference type="Proteomes" id="UP000789702"/>
    </source>
</evidence>
<organism evidence="1 2">
    <name type="scientific">Dentiscutata heterogama</name>
    <dbReference type="NCBI Taxonomy" id="1316150"/>
    <lineage>
        <taxon>Eukaryota</taxon>
        <taxon>Fungi</taxon>
        <taxon>Fungi incertae sedis</taxon>
        <taxon>Mucoromycota</taxon>
        <taxon>Glomeromycotina</taxon>
        <taxon>Glomeromycetes</taxon>
        <taxon>Diversisporales</taxon>
        <taxon>Gigasporaceae</taxon>
        <taxon>Dentiscutata</taxon>
    </lineage>
</organism>
<keyword evidence="2" id="KW-1185">Reference proteome</keyword>
<proteinExistence type="predicted"/>
<gene>
    <name evidence="1" type="ORF">DHETER_LOCUS15363</name>
</gene>
<dbReference type="EMBL" id="CAJVPU010052193">
    <property type="protein sequence ID" value="CAG8762725.1"/>
    <property type="molecule type" value="Genomic_DNA"/>
</dbReference>
<comment type="caution">
    <text evidence="1">The sequence shown here is derived from an EMBL/GenBank/DDBJ whole genome shotgun (WGS) entry which is preliminary data.</text>
</comment>
<protein>
    <submittedName>
        <fullName evidence="1">15824_t:CDS:1</fullName>
    </submittedName>
</protein>
<reference evidence="1" key="1">
    <citation type="submission" date="2021-06" db="EMBL/GenBank/DDBJ databases">
        <authorList>
            <person name="Kallberg Y."/>
            <person name="Tangrot J."/>
            <person name="Rosling A."/>
        </authorList>
    </citation>
    <scope>NUCLEOTIDE SEQUENCE</scope>
    <source>
        <strain evidence="1">IL203A</strain>
    </source>
</reference>
<feature type="non-terminal residue" evidence="1">
    <location>
        <position position="1"/>
    </location>
</feature>